<organism evidence="2">
    <name type="scientific">bioreactor metagenome</name>
    <dbReference type="NCBI Taxonomy" id="1076179"/>
    <lineage>
        <taxon>unclassified sequences</taxon>
        <taxon>metagenomes</taxon>
        <taxon>ecological metagenomes</taxon>
    </lineage>
</organism>
<dbReference type="InterPro" id="IPR036169">
    <property type="entry name" value="DXPR_C_sf"/>
</dbReference>
<dbReference type="InterPro" id="IPR003821">
    <property type="entry name" value="DXP_reductoisomerase"/>
</dbReference>
<comment type="caution">
    <text evidence="2">The sequence shown here is derived from an EMBL/GenBank/DDBJ whole genome shotgun (WGS) entry which is preliminary data.</text>
</comment>
<dbReference type="GO" id="GO:0030604">
    <property type="term" value="F:1-deoxy-D-xylulose-5-phosphate reductoisomerase activity"/>
    <property type="evidence" value="ECO:0007669"/>
    <property type="project" value="UniProtKB-EC"/>
</dbReference>
<dbReference type="GO" id="GO:0070402">
    <property type="term" value="F:NADPH binding"/>
    <property type="evidence" value="ECO:0007669"/>
    <property type="project" value="TreeGrafter"/>
</dbReference>
<dbReference type="SUPFAM" id="SSF69055">
    <property type="entry name" value="1-deoxy-D-xylulose-5-phosphate reductoisomerase, C-terminal domain"/>
    <property type="match status" value="1"/>
</dbReference>
<evidence type="ECO:0000313" key="2">
    <source>
        <dbReference type="EMBL" id="MPN19934.1"/>
    </source>
</evidence>
<dbReference type="InterPro" id="IPR026877">
    <property type="entry name" value="DXPR_C"/>
</dbReference>
<name>A0A645G746_9ZZZZ</name>
<dbReference type="EMBL" id="VSSQ01067564">
    <property type="protein sequence ID" value="MPN19934.1"/>
    <property type="molecule type" value="Genomic_DNA"/>
</dbReference>
<sequence>MTHPIMRALGTGLVLKDVIRPLDFSQLRLTFDQPDPRRFPMLALARACLKQGQAAMIAFNAANEVAVDAFIQRTISFAAISSIVREVLEHDRPADCPSLNQIFAIDRLAREQARQVLTGKPGPVSHR</sequence>
<accession>A0A645G746</accession>
<dbReference type="AlphaFoldDB" id="A0A645G746"/>
<reference evidence="2" key="1">
    <citation type="submission" date="2019-08" db="EMBL/GenBank/DDBJ databases">
        <authorList>
            <person name="Kucharzyk K."/>
            <person name="Murdoch R.W."/>
            <person name="Higgins S."/>
            <person name="Loffler F."/>
        </authorList>
    </citation>
    <scope>NUCLEOTIDE SEQUENCE</scope>
</reference>
<dbReference type="Gene3D" id="1.10.1740.10">
    <property type="match status" value="1"/>
</dbReference>
<evidence type="ECO:0000259" key="1">
    <source>
        <dbReference type="Pfam" id="PF13288"/>
    </source>
</evidence>
<feature type="domain" description="DXP reductoisomerase C-terminal" evidence="1">
    <location>
        <begin position="1"/>
        <end position="111"/>
    </location>
</feature>
<dbReference type="GO" id="GO:0016853">
    <property type="term" value="F:isomerase activity"/>
    <property type="evidence" value="ECO:0007669"/>
    <property type="project" value="UniProtKB-KW"/>
</dbReference>
<protein>
    <submittedName>
        <fullName evidence="2">1-deoxy-D-xylulose 5-phosphate reductoisomerase</fullName>
        <ecNumber evidence="2">1.1.1.267</ecNumber>
    </submittedName>
</protein>
<gene>
    <name evidence="2" type="primary">dxr_44</name>
    <name evidence="2" type="ORF">SDC9_167309</name>
</gene>
<dbReference type="GO" id="GO:0030145">
    <property type="term" value="F:manganese ion binding"/>
    <property type="evidence" value="ECO:0007669"/>
    <property type="project" value="TreeGrafter"/>
</dbReference>
<dbReference type="PANTHER" id="PTHR30525">
    <property type="entry name" value="1-DEOXY-D-XYLULOSE 5-PHOSPHATE REDUCTOISOMERASE"/>
    <property type="match status" value="1"/>
</dbReference>
<proteinExistence type="predicted"/>
<dbReference type="EC" id="1.1.1.267" evidence="2"/>
<keyword evidence="2" id="KW-0560">Oxidoreductase</keyword>
<dbReference type="GO" id="GO:0051484">
    <property type="term" value="P:isopentenyl diphosphate biosynthetic process, methylerythritol 4-phosphate pathway involved in terpenoid biosynthetic process"/>
    <property type="evidence" value="ECO:0007669"/>
    <property type="project" value="TreeGrafter"/>
</dbReference>
<keyword evidence="2" id="KW-0413">Isomerase</keyword>
<dbReference type="PANTHER" id="PTHR30525:SF0">
    <property type="entry name" value="1-DEOXY-D-XYLULOSE 5-PHOSPHATE REDUCTOISOMERASE, CHLOROPLASTIC"/>
    <property type="match status" value="1"/>
</dbReference>
<dbReference type="Pfam" id="PF13288">
    <property type="entry name" value="DXPR_C"/>
    <property type="match status" value="1"/>
</dbReference>